<feature type="transmembrane region" description="Helical" evidence="10">
    <location>
        <begin position="76"/>
        <end position="96"/>
    </location>
</feature>
<dbReference type="Proteomes" id="UP001281003">
    <property type="component" value="Unassembled WGS sequence"/>
</dbReference>
<accession>A0AAE0UF82</accession>
<feature type="domain" description="Palmitoyltransferase DHHC" evidence="12">
    <location>
        <begin position="154"/>
        <end position="308"/>
    </location>
</feature>
<evidence type="ECO:0000256" key="7">
    <source>
        <dbReference type="ARBA" id="ARBA00023288"/>
    </source>
</evidence>
<comment type="caution">
    <text evidence="13">The sequence shown here is derived from an EMBL/GenBank/DDBJ whole genome shotgun (WGS) entry which is preliminary data.</text>
</comment>
<dbReference type="EC" id="2.3.1.225" evidence="10"/>
<comment type="catalytic activity">
    <reaction evidence="9 10">
        <text>L-cysteinyl-[protein] + hexadecanoyl-CoA = S-hexadecanoyl-L-cysteinyl-[protein] + CoA</text>
        <dbReference type="Rhea" id="RHEA:36683"/>
        <dbReference type="Rhea" id="RHEA-COMP:10131"/>
        <dbReference type="Rhea" id="RHEA-COMP:11032"/>
        <dbReference type="ChEBI" id="CHEBI:29950"/>
        <dbReference type="ChEBI" id="CHEBI:57287"/>
        <dbReference type="ChEBI" id="CHEBI:57379"/>
        <dbReference type="ChEBI" id="CHEBI:74151"/>
        <dbReference type="EC" id="2.3.1.225"/>
    </reaction>
</comment>
<dbReference type="InterPro" id="IPR039859">
    <property type="entry name" value="PFA4/ZDH16/20/ERF2-like"/>
</dbReference>
<feature type="transmembrane region" description="Helical" evidence="10">
    <location>
        <begin position="6"/>
        <end position="24"/>
    </location>
</feature>
<reference evidence="13" key="1">
    <citation type="journal article" date="2023" name="Mol. Phylogenet. Evol.">
        <title>Genome-scale phylogeny and comparative genomics of the fungal order Sordariales.</title>
        <authorList>
            <person name="Hensen N."/>
            <person name="Bonometti L."/>
            <person name="Westerberg I."/>
            <person name="Brannstrom I.O."/>
            <person name="Guillou S."/>
            <person name="Cros-Aarteil S."/>
            <person name="Calhoun S."/>
            <person name="Haridas S."/>
            <person name="Kuo A."/>
            <person name="Mondo S."/>
            <person name="Pangilinan J."/>
            <person name="Riley R."/>
            <person name="LaButti K."/>
            <person name="Andreopoulos B."/>
            <person name="Lipzen A."/>
            <person name="Chen C."/>
            <person name="Yan M."/>
            <person name="Daum C."/>
            <person name="Ng V."/>
            <person name="Clum A."/>
            <person name="Steindorff A."/>
            <person name="Ohm R.A."/>
            <person name="Martin F."/>
            <person name="Silar P."/>
            <person name="Natvig D.O."/>
            <person name="Lalanne C."/>
            <person name="Gautier V."/>
            <person name="Ament-Velasquez S.L."/>
            <person name="Kruys A."/>
            <person name="Hutchinson M.I."/>
            <person name="Powell A.J."/>
            <person name="Barry K."/>
            <person name="Miller A.N."/>
            <person name="Grigoriev I.V."/>
            <person name="Debuchy R."/>
            <person name="Gladieux P."/>
            <person name="Hiltunen Thoren M."/>
            <person name="Johannesson H."/>
        </authorList>
    </citation>
    <scope>NUCLEOTIDE SEQUENCE</scope>
    <source>
        <strain evidence="13">FGSC 1904</strain>
    </source>
</reference>
<keyword evidence="5 10" id="KW-0472">Membrane</keyword>
<feature type="compositionally biased region" description="Basic and acidic residues" evidence="11">
    <location>
        <begin position="411"/>
        <end position="422"/>
    </location>
</feature>
<dbReference type="Pfam" id="PF01529">
    <property type="entry name" value="DHHC"/>
    <property type="match status" value="1"/>
</dbReference>
<evidence type="ECO:0000256" key="1">
    <source>
        <dbReference type="ARBA" id="ARBA00004141"/>
    </source>
</evidence>
<comment type="subcellular location">
    <subcellularLocation>
        <location evidence="1">Membrane</location>
        <topology evidence="1">Multi-pass membrane protein</topology>
    </subcellularLocation>
</comment>
<comment type="domain">
    <text evidence="10">The DHHC domain is required for palmitoyltransferase activity.</text>
</comment>
<keyword evidence="7" id="KW-0449">Lipoprotein</keyword>
<feature type="region of interest" description="Disordered" evidence="11">
    <location>
        <begin position="411"/>
        <end position="430"/>
    </location>
</feature>
<evidence type="ECO:0000256" key="8">
    <source>
        <dbReference type="ARBA" id="ARBA00023315"/>
    </source>
</evidence>
<proteinExistence type="inferred from homology"/>
<evidence type="ECO:0000256" key="3">
    <source>
        <dbReference type="ARBA" id="ARBA00022692"/>
    </source>
</evidence>
<dbReference type="PANTHER" id="PTHR22883:SF288">
    <property type="entry name" value="PALMITOYLTRANSFERASE SWF1"/>
    <property type="match status" value="1"/>
</dbReference>
<dbReference type="EMBL" id="JAUTDP010000002">
    <property type="protein sequence ID" value="KAK3401932.1"/>
    <property type="molecule type" value="Genomic_DNA"/>
</dbReference>
<evidence type="ECO:0000256" key="11">
    <source>
        <dbReference type="SAM" id="MobiDB-lite"/>
    </source>
</evidence>
<protein>
    <recommendedName>
        <fullName evidence="10">Palmitoyltransferase</fullName>
        <ecNumber evidence="10">2.3.1.225</ecNumber>
    </recommendedName>
</protein>
<dbReference type="GO" id="GO:0005783">
    <property type="term" value="C:endoplasmic reticulum"/>
    <property type="evidence" value="ECO:0007669"/>
    <property type="project" value="TreeGrafter"/>
</dbReference>
<dbReference type="InterPro" id="IPR001594">
    <property type="entry name" value="Palmitoyltrfase_DHHC"/>
</dbReference>
<dbReference type="PROSITE" id="PS50216">
    <property type="entry name" value="DHHC"/>
    <property type="match status" value="1"/>
</dbReference>
<evidence type="ECO:0000256" key="10">
    <source>
        <dbReference type="RuleBase" id="RU079119"/>
    </source>
</evidence>
<dbReference type="GO" id="GO:0019706">
    <property type="term" value="F:protein-cysteine S-palmitoyltransferase activity"/>
    <property type="evidence" value="ECO:0007669"/>
    <property type="project" value="UniProtKB-EC"/>
</dbReference>
<dbReference type="PANTHER" id="PTHR22883">
    <property type="entry name" value="ZINC FINGER DHHC DOMAIN CONTAINING PROTEIN"/>
    <property type="match status" value="1"/>
</dbReference>
<evidence type="ECO:0000256" key="5">
    <source>
        <dbReference type="ARBA" id="ARBA00023136"/>
    </source>
</evidence>
<evidence type="ECO:0000313" key="13">
    <source>
        <dbReference type="EMBL" id="KAK3401932.1"/>
    </source>
</evidence>
<keyword evidence="4 10" id="KW-1133">Transmembrane helix</keyword>
<keyword evidence="6" id="KW-0564">Palmitate</keyword>
<keyword evidence="3 10" id="KW-0812">Transmembrane</keyword>
<dbReference type="GO" id="GO:0016020">
    <property type="term" value="C:membrane"/>
    <property type="evidence" value="ECO:0007669"/>
    <property type="project" value="UniProtKB-SubCell"/>
</dbReference>
<comment type="similarity">
    <text evidence="10">Belongs to the DHHC palmitoyltransferase family.</text>
</comment>
<dbReference type="GO" id="GO:0006612">
    <property type="term" value="P:protein targeting to membrane"/>
    <property type="evidence" value="ECO:0007669"/>
    <property type="project" value="TreeGrafter"/>
</dbReference>
<keyword evidence="14" id="KW-1185">Reference proteome</keyword>
<reference evidence="13" key="2">
    <citation type="submission" date="2023-07" db="EMBL/GenBank/DDBJ databases">
        <authorList>
            <consortium name="Lawrence Berkeley National Laboratory"/>
            <person name="Haridas S."/>
            <person name="Hensen N."/>
            <person name="Bonometti L."/>
            <person name="Westerberg I."/>
            <person name="Brannstrom I.O."/>
            <person name="Guillou S."/>
            <person name="Cros-Aarteil S."/>
            <person name="Calhoun S."/>
            <person name="Kuo A."/>
            <person name="Mondo S."/>
            <person name="Pangilinan J."/>
            <person name="Riley R."/>
            <person name="LaButti K."/>
            <person name="Andreopoulos B."/>
            <person name="Lipzen A."/>
            <person name="Chen C."/>
            <person name="Yanf M."/>
            <person name="Daum C."/>
            <person name="Ng V."/>
            <person name="Clum A."/>
            <person name="Steindorff A."/>
            <person name="Ohm R."/>
            <person name="Martin F."/>
            <person name="Silar P."/>
            <person name="Natvig D."/>
            <person name="Lalanne C."/>
            <person name="Gautier V."/>
            <person name="Ament-velasquez S.L."/>
            <person name="Kruys A."/>
            <person name="Hutchinson M.I."/>
            <person name="Powell A.J."/>
            <person name="Barry K."/>
            <person name="Miller A.N."/>
            <person name="Grigoriev I.V."/>
            <person name="Debuchy R."/>
            <person name="Gladieux P."/>
            <person name="Thoren M.H."/>
            <person name="Johannesson H."/>
        </authorList>
    </citation>
    <scope>NUCLEOTIDE SEQUENCE</scope>
    <source>
        <strain evidence="13">FGSC 1904</strain>
    </source>
</reference>
<feature type="transmembrane region" description="Helical" evidence="10">
    <location>
        <begin position="200"/>
        <end position="220"/>
    </location>
</feature>
<evidence type="ECO:0000256" key="2">
    <source>
        <dbReference type="ARBA" id="ARBA00022679"/>
    </source>
</evidence>
<feature type="transmembrane region" description="Helical" evidence="10">
    <location>
        <begin position="108"/>
        <end position="126"/>
    </location>
</feature>
<organism evidence="13 14">
    <name type="scientific">Sordaria brevicollis</name>
    <dbReference type="NCBI Taxonomy" id="83679"/>
    <lineage>
        <taxon>Eukaryota</taxon>
        <taxon>Fungi</taxon>
        <taxon>Dikarya</taxon>
        <taxon>Ascomycota</taxon>
        <taxon>Pezizomycotina</taxon>
        <taxon>Sordariomycetes</taxon>
        <taxon>Sordariomycetidae</taxon>
        <taxon>Sordariales</taxon>
        <taxon>Sordariaceae</taxon>
        <taxon>Sordaria</taxon>
    </lineage>
</organism>
<dbReference type="GO" id="GO:0005794">
    <property type="term" value="C:Golgi apparatus"/>
    <property type="evidence" value="ECO:0007669"/>
    <property type="project" value="TreeGrafter"/>
</dbReference>
<keyword evidence="8 10" id="KW-0012">Acyltransferase</keyword>
<name>A0AAE0UF82_SORBR</name>
<evidence type="ECO:0000259" key="12">
    <source>
        <dbReference type="Pfam" id="PF01529"/>
    </source>
</evidence>
<evidence type="ECO:0000313" key="14">
    <source>
        <dbReference type="Proteomes" id="UP001281003"/>
    </source>
</evidence>
<evidence type="ECO:0000256" key="4">
    <source>
        <dbReference type="ARBA" id="ARBA00022989"/>
    </source>
</evidence>
<evidence type="ECO:0000256" key="9">
    <source>
        <dbReference type="ARBA" id="ARBA00048048"/>
    </source>
</evidence>
<evidence type="ECO:0000256" key="6">
    <source>
        <dbReference type="ARBA" id="ARBA00023139"/>
    </source>
</evidence>
<gene>
    <name evidence="13" type="ORF">B0T20DRAFT_431287</name>
</gene>
<dbReference type="AlphaFoldDB" id="A0AAE0UF82"/>
<sequence>MGTLAIIASVILGISFMTFVAFFGRIPALRNTPISFLHRLIFIHLPSSVVSLDRLLTNGRLTTSLTRLAHYLWYDQHPTILIFFFLLLSVGEYLYLPVAWPLLSRTHKFLGTISIILPYLFLYLSAFTDPAHITPSTHVREMARYPYDFSLFHPGTICETCRLLKPARSKHCSICKKCVGRMDHHCIFINNCVGANNQRWFILLLLSTAILTSYGGLLGLDIIRTKIQVRFPYWTLLPWWTSRAAWQSGELDFHRWLVLWTWGLQSGVAMGSVTLLALLTTPLVWGLLGYHLWLVYCGTTTNESMKWQDWQAEMDEGGVYKRKIEGRERVKDLKVEPAWTRWPVEAEQILVRTDDGKPPRESHRLPGEGNEWEAVWRLKDVENLYDIGLWDNLVDVFCPYFMFREARGRGSPVDEREFGRERGRGRRRSS</sequence>
<feature type="transmembrane region" description="Helical" evidence="10">
    <location>
        <begin position="273"/>
        <end position="296"/>
    </location>
</feature>
<keyword evidence="2 10" id="KW-0808">Transferase</keyword>